<evidence type="ECO:0000313" key="5">
    <source>
        <dbReference type="Proteomes" id="UP000481360"/>
    </source>
</evidence>
<accession>A0A7C9VQT9</accession>
<comment type="similarity">
    <text evidence="1">Belongs to the bacterial solute-binding protein 8 family.</text>
</comment>
<reference evidence="4 5" key="1">
    <citation type="submission" date="2020-03" db="EMBL/GenBank/DDBJ databases">
        <title>Isolation and identification of active actinomycetes.</title>
        <authorList>
            <person name="Sun X."/>
        </authorList>
    </citation>
    <scope>NUCLEOTIDE SEQUENCE [LARGE SCALE GENOMIC DNA]</scope>
    <source>
        <strain evidence="4 5">NEAU-D13</strain>
    </source>
</reference>
<comment type="caution">
    <text evidence="4">The sequence shown here is derived from an EMBL/GenBank/DDBJ whole genome shotgun (WGS) entry which is preliminary data.</text>
</comment>
<evidence type="ECO:0000259" key="3">
    <source>
        <dbReference type="PROSITE" id="PS50983"/>
    </source>
</evidence>
<sequence>MRTWVAALTLVLATGCTGTVDRTAPEPTRTSSDQPQDPRQKTGPSTATVAAPDIVPISDDVKPKLPTTVTDAQGTEVTVTSADRILAFDQYGTLGATVFGLGLGGRMVGRDTSTGFPAAAKLPLITTNGHQLDAEAIRALRPSVVLTDTTLGPWDVVLQLRNSGIPVVVTDSRRAVNNVGTLIQQVADALGVPGEGEKLAHRTTSEIEKAKIGAHRLADGSELRVVFLYVRGQYGLYQLFGQGTGADDLITAAGAVDAASEAGLSGAASISPEALSKAAPDVILVTSKGLQSVGGVEGVTAIPGVAQTPAGQQRRIVDMADHQVLSFGPLTAAVIDGLARALYT</sequence>
<dbReference type="InterPro" id="IPR002491">
    <property type="entry name" value="ABC_transptr_periplasmic_BD"/>
</dbReference>
<dbReference type="PANTHER" id="PTHR30535">
    <property type="entry name" value="VITAMIN B12-BINDING PROTEIN"/>
    <property type="match status" value="1"/>
</dbReference>
<dbReference type="AlphaFoldDB" id="A0A7C9VQT9"/>
<dbReference type="Gene3D" id="3.40.50.1980">
    <property type="entry name" value="Nitrogenase molybdenum iron protein domain"/>
    <property type="match status" value="2"/>
</dbReference>
<dbReference type="Pfam" id="PF01497">
    <property type="entry name" value="Peripla_BP_2"/>
    <property type="match status" value="1"/>
</dbReference>
<organism evidence="4 5">
    <name type="scientific">Lentzea alba</name>
    <dbReference type="NCBI Taxonomy" id="2714351"/>
    <lineage>
        <taxon>Bacteria</taxon>
        <taxon>Bacillati</taxon>
        <taxon>Actinomycetota</taxon>
        <taxon>Actinomycetes</taxon>
        <taxon>Pseudonocardiales</taxon>
        <taxon>Pseudonocardiaceae</taxon>
        <taxon>Lentzea</taxon>
    </lineage>
</organism>
<dbReference type="SUPFAM" id="SSF53807">
    <property type="entry name" value="Helical backbone' metal receptor"/>
    <property type="match status" value="1"/>
</dbReference>
<dbReference type="PROSITE" id="PS51257">
    <property type="entry name" value="PROKAR_LIPOPROTEIN"/>
    <property type="match status" value="1"/>
</dbReference>
<evidence type="ECO:0000313" key="4">
    <source>
        <dbReference type="EMBL" id="NGY61533.1"/>
    </source>
</evidence>
<feature type="region of interest" description="Disordered" evidence="2">
    <location>
        <begin position="18"/>
        <end position="51"/>
    </location>
</feature>
<evidence type="ECO:0000256" key="1">
    <source>
        <dbReference type="ARBA" id="ARBA00008814"/>
    </source>
</evidence>
<dbReference type="PROSITE" id="PS50983">
    <property type="entry name" value="FE_B12_PBP"/>
    <property type="match status" value="1"/>
</dbReference>
<dbReference type="InterPro" id="IPR050902">
    <property type="entry name" value="ABC_Transporter_SBP"/>
</dbReference>
<gene>
    <name evidence="4" type="ORF">G7043_21635</name>
</gene>
<dbReference type="RefSeq" id="WP_166048032.1">
    <property type="nucleotide sequence ID" value="NZ_JAAMPJ010000005.1"/>
</dbReference>
<dbReference type="EMBL" id="JAAMPJ010000005">
    <property type="protein sequence ID" value="NGY61533.1"/>
    <property type="molecule type" value="Genomic_DNA"/>
</dbReference>
<dbReference type="Proteomes" id="UP000481360">
    <property type="component" value="Unassembled WGS sequence"/>
</dbReference>
<keyword evidence="5" id="KW-1185">Reference proteome</keyword>
<evidence type="ECO:0000256" key="2">
    <source>
        <dbReference type="SAM" id="MobiDB-lite"/>
    </source>
</evidence>
<feature type="domain" description="Fe/B12 periplasmic-binding" evidence="3">
    <location>
        <begin position="84"/>
        <end position="344"/>
    </location>
</feature>
<proteinExistence type="inferred from homology"/>
<dbReference type="PANTHER" id="PTHR30535:SF4">
    <property type="entry name" value="HEMIN-BINDING PERIPLASMIC PROTEIN HMUT"/>
    <property type="match status" value="1"/>
</dbReference>
<feature type="compositionally biased region" description="Polar residues" evidence="2">
    <location>
        <begin position="28"/>
        <end position="48"/>
    </location>
</feature>
<name>A0A7C9VQT9_9PSEU</name>
<protein>
    <submittedName>
        <fullName evidence="4">ABC transporter substrate-binding protein</fullName>
    </submittedName>
</protein>